<dbReference type="PRINTS" id="PR00111">
    <property type="entry name" value="ABHYDROLASE"/>
</dbReference>
<dbReference type="RefSeq" id="WP_190294335.1">
    <property type="nucleotide sequence ID" value="NZ_JABFCZ010000048.1"/>
</dbReference>
<evidence type="ECO:0000313" key="2">
    <source>
        <dbReference type="EMBL" id="MBD1549644.1"/>
    </source>
</evidence>
<dbReference type="Proteomes" id="UP000598467">
    <property type="component" value="Unassembled WGS sequence"/>
</dbReference>
<dbReference type="PANTHER" id="PTHR43194">
    <property type="entry name" value="HYDROLASE ALPHA/BETA FOLD FAMILY"/>
    <property type="match status" value="1"/>
</dbReference>
<name>A0A926P1N0_9HYPH</name>
<accession>A0A926P1N0</accession>
<reference evidence="2" key="1">
    <citation type="submission" date="2020-05" db="EMBL/GenBank/DDBJ databases">
        <title>Identification of trans-AT polyketide cluster in two marine bacteria, producers of a novel glutaramide-containing polyketide sesbanimide D and analogs.</title>
        <authorList>
            <person name="Kacar D."/>
            <person name="Rodriguez P."/>
            <person name="Canedo L."/>
            <person name="Gonzalez E."/>
            <person name="Galan B."/>
            <person name="De La Calle F."/>
            <person name="Garcia J.L."/>
        </authorList>
    </citation>
    <scope>NUCLEOTIDE SEQUENCE</scope>
    <source>
        <strain evidence="2">PHM038</strain>
    </source>
</reference>
<proteinExistence type="predicted"/>
<evidence type="ECO:0000313" key="3">
    <source>
        <dbReference type="Proteomes" id="UP000598467"/>
    </source>
</evidence>
<dbReference type="InterPro" id="IPR000639">
    <property type="entry name" value="Epox_hydrolase-like"/>
</dbReference>
<dbReference type="EMBL" id="JABFCZ010000048">
    <property type="protein sequence ID" value="MBD1549644.1"/>
    <property type="molecule type" value="Genomic_DNA"/>
</dbReference>
<feature type="domain" description="AB hydrolase-1" evidence="1">
    <location>
        <begin position="46"/>
        <end position="283"/>
    </location>
</feature>
<dbReference type="PRINTS" id="PR00412">
    <property type="entry name" value="EPOXHYDRLASE"/>
</dbReference>
<organism evidence="2 3">
    <name type="scientific">Roseibium aggregatum</name>
    <dbReference type="NCBI Taxonomy" id="187304"/>
    <lineage>
        <taxon>Bacteria</taxon>
        <taxon>Pseudomonadati</taxon>
        <taxon>Pseudomonadota</taxon>
        <taxon>Alphaproteobacteria</taxon>
        <taxon>Hyphomicrobiales</taxon>
        <taxon>Stappiaceae</taxon>
        <taxon>Roseibium</taxon>
    </lineage>
</organism>
<dbReference type="PANTHER" id="PTHR43194:SF2">
    <property type="entry name" value="PEROXISOMAL MEMBRANE PROTEIN LPX1"/>
    <property type="match status" value="1"/>
</dbReference>
<dbReference type="Gene3D" id="3.40.50.1820">
    <property type="entry name" value="alpha/beta hydrolase"/>
    <property type="match status" value="1"/>
</dbReference>
<comment type="caution">
    <text evidence="2">The sequence shown here is derived from an EMBL/GenBank/DDBJ whole genome shotgun (WGS) entry which is preliminary data.</text>
</comment>
<dbReference type="InterPro" id="IPR000073">
    <property type="entry name" value="AB_hydrolase_1"/>
</dbReference>
<dbReference type="InterPro" id="IPR050228">
    <property type="entry name" value="Carboxylesterase_BioH"/>
</dbReference>
<protein>
    <submittedName>
        <fullName evidence="2">Alpha/beta fold hydrolase</fullName>
    </submittedName>
</protein>
<dbReference type="SUPFAM" id="SSF53474">
    <property type="entry name" value="alpha/beta-Hydrolases"/>
    <property type="match status" value="1"/>
</dbReference>
<gene>
    <name evidence="2" type="ORF">HK439_25605</name>
</gene>
<dbReference type="AlphaFoldDB" id="A0A926P1N0"/>
<dbReference type="InterPro" id="IPR029058">
    <property type="entry name" value="AB_hydrolase_fold"/>
</dbReference>
<evidence type="ECO:0000259" key="1">
    <source>
        <dbReference type="Pfam" id="PF00561"/>
    </source>
</evidence>
<sequence>MPDPSPKASPTAPRFVPDRELYPFASHWQDLGDGNRVHYLDEGKGPVLLLLHGNPAWSFLYRKIITQLSRSFRCVAPDLPGFGLSVASPGFGFTAREHSDAIIDLIDRLDLKGATVMVQDWGGPIGLRAVQARPDRIDRLIIGNTWAWPFDRRGPRMFSALMGGLPGRVAAFGFNGVVRFFFRKGVANPLPRQALQMYLAPFRKRSARRPTHIFPRELTAAEPFLREVERGLAAISDKPALILWGDRDFAFREHERARFRALFADHRDITLHGAGHFIQEDAPDAICKAIEAWFSVPPLPETPGTAR</sequence>
<dbReference type="GO" id="GO:0016787">
    <property type="term" value="F:hydrolase activity"/>
    <property type="evidence" value="ECO:0007669"/>
    <property type="project" value="UniProtKB-KW"/>
</dbReference>
<dbReference type="Pfam" id="PF00561">
    <property type="entry name" value="Abhydrolase_1"/>
    <property type="match status" value="1"/>
</dbReference>
<keyword evidence="2" id="KW-0378">Hydrolase</keyword>